<name>A0A8D8XHB3_9HEMI</name>
<protein>
    <submittedName>
        <fullName evidence="1">Uncharacterized protein</fullName>
    </submittedName>
</protein>
<dbReference type="EMBL" id="HBUF01332252">
    <property type="protein sequence ID" value="CAG6697168.1"/>
    <property type="molecule type" value="Transcribed_RNA"/>
</dbReference>
<evidence type="ECO:0000313" key="1">
    <source>
        <dbReference type="EMBL" id="CAG6697168.1"/>
    </source>
</evidence>
<sequence length="106" mass="11405">MRSVSKVSSDIRFLLGTKICPPVENNLSTGADDGKTTLYFRKIFPIPENFFNTIMSLFFSSKYDITSLSADEGTPSPSPLLLLGLSSVVNSKKSSSSASVSSRSTT</sequence>
<dbReference type="EMBL" id="HBUF01669521">
    <property type="protein sequence ID" value="CAG6790241.1"/>
    <property type="molecule type" value="Transcribed_RNA"/>
</dbReference>
<accession>A0A8D8XHB3</accession>
<dbReference type="AlphaFoldDB" id="A0A8D8XHB3"/>
<proteinExistence type="predicted"/>
<organism evidence="1">
    <name type="scientific">Cacopsylla melanoneura</name>
    <dbReference type="NCBI Taxonomy" id="428564"/>
    <lineage>
        <taxon>Eukaryota</taxon>
        <taxon>Metazoa</taxon>
        <taxon>Ecdysozoa</taxon>
        <taxon>Arthropoda</taxon>
        <taxon>Hexapoda</taxon>
        <taxon>Insecta</taxon>
        <taxon>Pterygota</taxon>
        <taxon>Neoptera</taxon>
        <taxon>Paraneoptera</taxon>
        <taxon>Hemiptera</taxon>
        <taxon>Sternorrhyncha</taxon>
        <taxon>Psylloidea</taxon>
        <taxon>Psyllidae</taxon>
        <taxon>Psyllinae</taxon>
        <taxon>Cacopsylla</taxon>
    </lineage>
</organism>
<reference evidence="1" key="1">
    <citation type="submission" date="2021-05" db="EMBL/GenBank/DDBJ databases">
        <authorList>
            <person name="Alioto T."/>
            <person name="Alioto T."/>
            <person name="Gomez Garrido J."/>
        </authorList>
    </citation>
    <scope>NUCLEOTIDE SEQUENCE</scope>
</reference>